<dbReference type="Proteomes" id="UP001258017">
    <property type="component" value="Unassembled WGS sequence"/>
</dbReference>
<proteinExistence type="predicted"/>
<evidence type="ECO:0000313" key="2">
    <source>
        <dbReference type="Proteomes" id="UP001258017"/>
    </source>
</evidence>
<sequence>MINEIRWTRYRLFFPLVTEKKKRLRVNHIEYSGEQRIETSRCLASLIKSDDTPNSSFAGRRTIGKVFSLDFNASKKKVAGIGLAGGSSCEIRPLEKSKLVAGSVLPRT</sequence>
<accession>A0AAD9VSG6</accession>
<gene>
    <name evidence="1" type="ORF">KPH14_008658</name>
</gene>
<reference evidence="1" key="1">
    <citation type="submission" date="2021-08" db="EMBL/GenBank/DDBJ databases">
        <authorList>
            <person name="Misof B."/>
            <person name="Oliver O."/>
            <person name="Podsiadlowski L."/>
            <person name="Donath A."/>
            <person name="Peters R."/>
            <person name="Mayer C."/>
            <person name="Rust J."/>
            <person name="Gunkel S."/>
            <person name="Lesny P."/>
            <person name="Martin S."/>
            <person name="Oeyen J.P."/>
            <person name="Petersen M."/>
            <person name="Panagiotis P."/>
            <person name="Wilbrandt J."/>
            <person name="Tanja T."/>
        </authorList>
    </citation>
    <scope>NUCLEOTIDE SEQUENCE</scope>
    <source>
        <strain evidence="1">GBR_01_08_01A</strain>
        <tissue evidence="1">Thorax + abdomen</tissue>
    </source>
</reference>
<reference evidence="1" key="2">
    <citation type="journal article" date="2023" name="Commun. Biol.">
        <title>Intrasexual cuticular hydrocarbon dimorphism in a wasp sheds light on hydrocarbon biosynthesis genes in Hymenoptera.</title>
        <authorList>
            <person name="Moris V.C."/>
            <person name="Podsiadlowski L."/>
            <person name="Martin S."/>
            <person name="Oeyen J.P."/>
            <person name="Donath A."/>
            <person name="Petersen M."/>
            <person name="Wilbrandt J."/>
            <person name="Misof B."/>
            <person name="Liedtke D."/>
            <person name="Thamm M."/>
            <person name="Scheiner R."/>
            <person name="Schmitt T."/>
            <person name="Niehuis O."/>
        </authorList>
    </citation>
    <scope>NUCLEOTIDE SEQUENCE</scope>
    <source>
        <strain evidence="1">GBR_01_08_01A</strain>
    </source>
</reference>
<dbReference type="EMBL" id="JAIFRP010000022">
    <property type="protein sequence ID" value="KAK2585154.1"/>
    <property type="molecule type" value="Genomic_DNA"/>
</dbReference>
<comment type="caution">
    <text evidence="1">The sequence shown here is derived from an EMBL/GenBank/DDBJ whole genome shotgun (WGS) entry which is preliminary data.</text>
</comment>
<protein>
    <submittedName>
        <fullName evidence="1">Uncharacterized protein</fullName>
    </submittedName>
</protein>
<dbReference type="AlphaFoldDB" id="A0AAD9VSG6"/>
<evidence type="ECO:0000313" key="1">
    <source>
        <dbReference type="EMBL" id="KAK2585154.1"/>
    </source>
</evidence>
<name>A0AAD9VSG6_9HYME</name>
<keyword evidence="2" id="KW-1185">Reference proteome</keyword>
<organism evidence="1 2">
    <name type="scientific">Odynerus spinipes</name>
    <dbReference type="NCBI Taxonomy" id="1348599"/>
    <lineage>
        <taxon>Eukaryota</taxon>
        <taxon>Metazoa</taxon>
        <taxon>Ecdysozoa</taxon>
        <taxon>Arthropoda</taxon>
        <taxon>Hexapoda</taxon>
        <taxon>Insecta</taxon>
        <taxon>Pterygota</taxon>
        <taxon>Neoptera</taxon>
        <taxon>Endopterygota</taxon>
        <taxon>Hymenoptera</taxon>
        <taxon>Apocrita</taxon>
        <taxon>Aculeata</taxon>
        <taxon>Vespoidea</taxon>
        <taxon>Vespidae</taxon>
        <taxon>Eumeninae</taxon>
        <taxon>Odynerus</taxon>
    </lineage>
</organism>